<dbReference type="InterPro" id="IPR012677">
    <property type="entry name" value="Nucleotide-bd_a/b_plait_sf"/>
</dbReference>
<dbReference type="SMART" id="SM00360">
    <property type="entry name" value="RRM"/>
    <property type="match status" value="3"/>
</dbReference>
<organism evidence="5 6">
    <name type="scientific">Pristionchus entomophagus</name>
    <dbReference type="NCBI Taxonomy" id="358040"/>
    <lineage>
        <taxon>Eukaryota</taxon>
        <taxon>Metazoa</taxon>
        <taxon>Ecdysozoa</taxon>
        <taxon>Nematoda</taxon>
        <taxon>Chromadorea</taxon>
        <taxon>Rhabditida</taxon>
        <taxon>Rhabditina</taxon>
        <taxon>Diplogasteromorpha</taxon>
        <taxon>Diplogasteroidea</taxon>
        <taxon>Neodiplogasteridae</taxon>
        <taxon>Pristionchus</taxon>
    </lineage>
</organism>
<reference evidence="5" key="1">
    <citation type="submission" date="2023-10" db="EMBL/GenBank/DDBJ databases">
        <title>Genome assembly of Pristionchus species.</title>
        <authorList>
            <person name="Yoshida K."/>
            <person name="Sommer R.J."/>
        </authorList>
    </citation>
    <scope>NUCLEOTIDE SEQUENCE</scope>
    <source>
        <strain evidence="5">RS0144</strain>
    </source>
</reference>
<sequence>MKLVAVVVNAAPVANENSDGIPTRISYLSLCGSLRGDVTVVEGELASALIAIRENIGDDALFATRGPLDLRCIVHPQAAREEFTPSAPFLQYVDASRLSGKPFKSPSDDNSGLLTDICTVLAQYSADKIASLIEDIRVGFDAAVCDRSISVSDEVMCRARGLPWQATDAHVAHFFAGLNIAEGGIALCLSAEGRRNGEALIRFENNTQRELALRRHRHFLLSRYIEVYRATAEDFLAVAAGSSSEAVDFVSRRAAMIVRMRGLPFDSTEDQIRSFFAEVEAPVVIEGGVLFVNRPDGRPTGDAFVLFEKEEQGMNALKRHRHTIGNRYVELFRSSQAEVQQVVKRSGDVAGGGGGGAGRRDCIRLRGLPYEARVEHVVEFLGVHASQIAPQGVHMVFNSQGHPSGEAFIQMTSEGASAAVAASAHNKFMTIGKKQRYIEVFQCSPDEMNLMVAAPPRGPPQPMQPTPPSAAAPLILPPHPRIFPGLGVPFGMPQYWPYPSPPVSPNMLLNTGGQILVTGLGIHVTPADIVAHFSTNPETIVESVEMVRWASATTPGEALVRIRSTRDAVPPISLATGMPHLPLPFPLIHT</sequence>
<dbReference type="InterPro" id="IPR050666">
    <property type="entry name" value="ESRP"/>
</dbReference>
<keyword evidence="6" id="KW-1185">Reference proteome</keyword>
<dbReference type="Pfam" id="PF00076">
    <property type="entry name" value="RRM_1"/>
    <property type="match status" value="1"/>
</dbReference>
<keyword evidence="1" id="KW-0677">Repeat</keyword>
<evidence type="ECO:0000259" key="4">
    <source>
        <dbReference type="PROSITE" id="PS50102"/>
    </source>
</evidence>
<dbReference type="PROSITE" id="PS50102">
    <property type="entry name" value="RRM"/>
    <property type="match status" value="1"/>
</dbReference>
<dbReference type="InterPro" id="IPR035979">
    <property type="entry name" value="RBD_domain_sf"/>
</dbReference>
<dbReference type="AlphaFoldDB" id="A0AAV5U440"/>
<dbReference type="Proteomes" id="UP001432027">
    <property type="component" value="Unassembled WGS sequence"/>
</dbReference>
<dbReference type="InterPro" id="IPR000504">
    <property type="entry name" value="RRM_dom"/>
</dbReference>
<evidence type="ECO:0000313" key="5">
    <source>
        <dbReference type="EMBL" id="GMT01213.1"/>
    </source>
</evidence>
<dbReference type="GO" id="GO:0003723">
    <property type="term" value="F:RNA binding"/>
    <property type="evidence" value="ECO:0007669"/>
    <property type="project" value="UniProtKB-UniRule"/>
</dbReference>
<dbReference type="PANTHER" id="PTHR13976">
    <property type="entry name" value="HETEROGENEOUS NUCLEAR RIBONUCLEOPROTEIN-RELATED"/>
    <property type="match status" value="1"/>
</dbReference>
<dbReference type="Gene3D" id="3.30.70.330">
    <property type="match status" value="3"/>
</dbReference>
<proteinExistence type="predicted"/>
<dbReference type="SUPFAM" id="SSF54928">
    <property type="entry name" value="RNA-binding domain, RBD"/>
    <property type="match status" value="3"/>
</dbReference>
<gene>
    <name evidence="5" type="ORF">PENTCL1PPCAC_23387</name>
</gene>
<dbReference type="EMBL" id="BTSX01000005">
    <property type="protein sequence ID" value="GMT01213.1"/>
    <property type="molecule type" value="Genomic_DNA"/>
</dbReference>
<keyword evidence="2 3" id="KW-0694">RNA-binding</keyword>
<name>A0AAV5U440_9BILA</name>
<protein>
    <recommendedName>
        <fullName evidence="4">RRM domain-containing protein</fullName>
    </recommendedName>
</protein>
<evidence type="ECO:0000256" key="2">
    <source>
        <dbReference type="ARBA" id="ARBA00022884"/>
    </source>
</evidence>
<comment type="caution">
    <text evidence="5">The sequence shown here is derived from an EMBL/GenBank/DDBJ whole genome shotgun (WGS) entry which is preliminary data.</text>
</comment>
<evidence type="ECO:0000256" key="1">
    <source>
        <dbReference type="ARBA" id="ARBA00022737"/>
    </source>
</evidence>
<evidence type="ECO:0000256" key="3">
    <source>
        <dbReference type="PROSITE-ProRule" id="PRU00176"/>
    </source>
</evidence>
<accession>A0AAV5U440</accession>
<feature type="domain" description="RRM" evidence="4">
    <location>
        <begin position="256"/>
        <end position="336"/>
    </location>
</feature>
<evidence type="ECO:0000313" key="6">
    <source>
        <dbReference type="Proteomes" id="UP001432027"/>
    </source>
</evidence>